<protein>
    <submittedName>
        <fullName evidence="1">Uncharacterized protein</fullName>
    </submittedName>
</protein>
<comment type="caution">
    <text evidence="1">The sequence shown here is derived from an EMBL/GenBank/DDBJ whole genome shotgun (WGS) entry which is preliminary data.</text>
</comment>
<evidence type="ECO:0000313" key="2">
    <source>
        <dbReference type="Proteomes" id="UP000177982"/>
    </source>
</evidence>
<dbReference type="EMBL" id="MHQO01000005">
    <property type="protein sequence ID" value="OHA07663.1"/>
    <property type="molecule type" value="Genomic_DNA"/>
</dbReference>
<evidence type="ECO:0000313" key="1">
    <source>
        <dbReference type="EMBL" id="OHA07663.1"/>
    </source>
</evidence>
<proteinExistence type="predicted"/>
<name>A0A1G2L7P6_9BACT</name>
<reference evidence="1 2" key="1">
    <citation type="journal article" date="2016" name="Nat. Commun.">
        <title>Thousands of microbial genomes shed light on interconnected biogeochemical processes in an aquifer system.</title>
        <authorList>
            <person name="Anantharaman K."/>
            <person name="Brown C.T."/>
            <person name="Hug L.A."/>
            <person name="Sharon I."/>
            <person name="Castelle C.J."/>
            <person name="Probst A.J."/>
            <person name="Thomas B.C."/>
            <person name="Singh A."/>
            <person name="Wilkins M.J."/>
            <person name="Karaoz U."/>
            <person name="Brodie E.L."/>
            <person name="Williams K.H."/>
            <person name="Hubbard S.S."/>
            <person name="Banfield J.F."/>
        </authorList>
    </citation>
    <scope>NUCLEOTIDE SEQUENCE [LARGE SCALE GENOMIC DNA]</scope>
</reference>
<accession>A0A1G2L7P6</accession>
<organism evidence="1 2">
    <name type="scientific">Candidatus Sungbacteria bacterium RIFCSPLOWO2_01_FULL_47_10</name>
    <dbReference type="NCBI Taxonomy" id="1802276"/>
    <lineage>
        <taxon>Bacteria</taxon>
        <taxon>Candidatus Sungiibacteriota</taxon>
    </lineage>
</organism>
<gene>
    <name evidence="1" type="ORF">A2934_05800</name>
</gene>
<sequence length="151" mass="17529">MLLPCWFSRTTLSLYQKSFICKAAQHSFGDVYHCFFQAQSLQYRMVLSFKQGDLPVEDGKQCKICGKPIVFGEIYVRDRKNDQPKHVQCDRFGEINIDVLPHILLGRFYGDSSRESRKAVADEYVLLRPFVEACYGEGFILFMDKEILDPQ</sequence>
<dbReference type="Proteomes" id="UP000177982">
    <property type="component" value="Unassembled WGS sequence"/>
</dbReference>
<dbReference type="AlphaFoldDB" id="A0A1G2L7P6"/>